<feature type="non-terminal residue" evidence="21">
    <location>
        <position position="1"/>
    </location>
</feature>
<accession>A0A7L3NWB9</accession>
<feature type="disulfide bond" evidence="15">
    <location>
        <begin position="88"/>
        <end position="169"/>
    </location>
</feature>
<dbReference type="FunFam" id="2.40.20.10:FF:000001">
    <property type="entry name" value="Urokinase-type plasminogen activator"/>
    <property type="match status" value="2"/>
</dbReference>
<sequence>AICKDSSSGEIYQHRWTWLRLSGSRVEYCRCDSGWSRCHTVPVRACTRNKCYNGGQCSEAYYSPQLFICQCHPGFSGKQCEIDTEVKCYSDAGVTYRGTWSVTESGTECLNWNSNDLMDWTYTGQRKDAAELGLGNHNYCRNPDEDSRPWCYIYKEGKYTWEHCSVPSCSKAAGTDCRTGRGTDYRGSHSTTSSGATCLRWNSLVLANRIYTAWRRDASQLGLGSHNFCRNPDNDSKPWCHVLKGNQLTWEYCNVPTCCKDPGTPDSSLSLRHYSPACHLCETQASYSKIRAGGKKTKKELFFSTSQLRVVLGRTSRATPEENEQKFQVKSYTVHERFDSENFNNDIALLQLSSDAGACAAETDTVRAACLPTPELQLPDWTECEISGYGKSEEFSPFYSEHLKEGHVRLFPASRCTAQHLDNRTVTDNMLCAGDTRHLDDACKGDSGGPLVCLKEGRMYLIGIISWGIGCGRRDVPGVYTKVNRYLGWIQDTMGA</sequence>
<keyword evidence="4" id="KW-0964">Secreted</keyword>
<reference evidence="21 22" key="1">
    <citation type="submission" date="2019-09" db="EMBL/GenBank/DDBJ databases">
        <title>Bird 10,000 Genomes (B10K) Project - Family phase.</title>
        <authorList>
            <person name="Zhang G."/>
        </authorList>
    </citation>
    <scope>NUCLEOTIDE SEQUENCE [LARGE SCALE GENOMIC DNA]</scope>
    <source>
        <strain evidence="21">OUT-0059</strain>
        <tissue evidence="21">Muscle</tissue>
    </source>
</reference>
<dbReference type="GO" id="GO:0014909">
    <property type="term" value="P:smooth muscle cell migration"/>
    <property type="evidence" value="ECO:0007669"/>
    <property type="project" value="TreeGrafter"/>
</dbReference>
<dbReference type="PROSITE" id="PS50070">
    <property type="entry name" value="KRINGLE_2"/>
    <property type="match status" value="2"/>
</dbReference>
<dbReference type="PROSITE" id="PS01186">
    <property type="entry name" value="EGF_2"/>
    <property type="match status" value="1"/>
</dbReference>
<dbReference type="AlphaFoldDB" id="A0A7L3NWB9"/>
<feature type="disulfide bond" evidence="15">
    <location>
        <begin position="384"/>
        <end position="453"/>
    </location>
</feature>
<proteinExistence type="inferred from homology"/>
<dbReference type="PIRSF" id="PIRSF001145">
    <property type="entry name" value="Tissue_plasm_act"/>
    <property type="match status" value="1"/>
</dbReference>
<dbReference type="InterPro" id="IPR001254">
    <property type="entry name" value="Trypsin_dom"/>
</dbReference>
<dbReference type="InterPro" id="IPR000001">
    <property type="entry name" value="Kringle"/>
</dbReference>
<feature type="disulfide bond" evidence="15">
    <location>
        <begin position="229"/>
        <end position="253"/>
    </location>
</feature>
<dbReference type="InterPro" id="IPR050127">
    <property type="entry name" value="Serine_Proteases_S1"/>
</dbReference>
<evidence type="ECO:0000313" key="22">
    <source>
        <dbReference type="Proteomes" id="UP000551443"/>
    </source>
</evidence>
<dbReference type="Gene3D" id="2.10.70.10">
    <property type="entry name" value="Complement Module, domain 1"/>
    <property type="match status" value="1"/>
</dbReference>
<dbReference type="SMART" id="SM00020">
    <property type="entry name" value="Tryp_SPc"/>
    <property type="match status" value="1"/>
</dbReference>
<dbReference type="GO" id="GO:0004252">
    <property type="term" value="F:serine-type endopeptidase activity"/>
    <property type="evidence" value="ECO:0007669"/>
    <property type="project" value="UniProtKB-EC"/>
</dbReference>
<evidence type="ECO:0000256" key="13">
    <source>
        <dbReference type="ARBA" id="ARBA00023202"/>
    </source>
</evidence>
<feature type="non-terminal residue" evidence="21">
    <location>
        <position position="496"/>
    </location>
</feature>
<evidence type="ECO:0000256" key="11">
    <source>
        <dbReference type="ARBA" id="ARBA00023157"/>
    </source>
</evidence>
<evidence type="ECO:0000256" key="8">
    <source>
        <dbReference type="ARBA" id="ARBA00022729"/>
    </source>
</evidence>
<dbReference type="InterPro" id="IPR001314">
    <property type="entry name" value="Peptidase_S1A"/>
</dbReference>
<dbReference type="InterPro" id="IPR000742">
    <property type="entry name" value="EGF"/>
</dbReference>
<evidence type="ECO:0000256" key="9">
    <source>
        <dbReference type="ARBA" id="ARBA00022801"/>
    </source>
</evidence>
<dbReference type="PANTHER" id="PTHR24264">
    <property type="entry name" value="TRYPSIN-RELATED"/>
    <property type="match status" value="1"/>
</dbReference>
<dbReference type="PROSITE" id="PS50240">
    <property type="entry name" value="TRYPSIN_DOM"/>
    <property type="match status" value="1"/>
</dbReference>
<feature type="disulfide bond" evidence="15">
    <location>
        <begin position="29"/>
        <end position="38"/>
    </location>
</feature>
<evidence type="ECO:0000256" key="15">
    <source>
        <dbReference type="PIRSR" id="PIRSR001145-3"/>
    </source>
</evidence>
<feature type="disulfide bond" evidence="15">
    <location>
        <begin position="177"/>
        <end position="258"/>
    </location>
</feature>
<dbReference type="PRINTS" id="PR00722">
    <property type="entry name" value="CHYMOTRYPSIN"/>
</dbReference>
<evidence type="ECO:0000256" key="4">
    <source>
        <dbReference type="ARBA" id="ARBA00022525"/>
    </source>
</evidence>
<dbReference type="PROSITE" id="PS01253">
    <property type="entry name" value="FN1_1"/>
    <property type="match status" value="1"/>
</dbReference>
<evidence type="ECO:0000256" key="12">
    <source>
        <dbReference type="ARBA" id="ARBA00023180"/>
    </source>
</evidence>
<dbReference type="InterPro" id="IPR043504">
    <property type="entry name" value="Peptidase_S1_PA_chymotrypsin"/>
</dbReference>
<evidence type="ECO:0000256" key="1">
    <source>
        <dbReference type="ARBA" id="ARBA00001538"/>
    </source>
</evidence>
<keyword evidence="12" id="KW-0325">Glycoprotein</keyword>
<dbReference type="SUPFAM" id="SSF57440">
    <property type="entry name" value="Kringle-like"/>
    <property type="match status" value="2"/>
</dbReference>
<dbReference type="PROSITE" id="PS00135">
    <property type="entry name" value="TRYPSIN_SER"/>
    <property type="match status" value="1"/>
</dbReference>
<keyword evidence="13" id="KW-0617">Plasminogen activation</keyword>
<organism evidence="21 22">
    <name type="scientific">Xiphorhynchus elegans</name>
    <name type="common">elegant woodcreeper</name>
    <dbReference type="NCBI Taxonomy" id="269412"/>
    <lineage>
        <taxon>Eukaryota</taxon>
        <taxon>Metazoa</taxon>
        <taxon>Chordata</taxon>
        <taxon>Craniata</taxon>
        <taxon>Vertebrata</taxon>
        <taxon>Euteleostomi</taxon>
        <taxon>Archelosauria</taxon>
        <taxon>Archosauria</taxon>
        <taxon>Dinosauria</taxon>
        <taxon>Saurischia</taxon>
        <taxon>Theropoda</taxon>
        <taxon>Coelurosauria</taxon>
        <taxon>Aves</taxon>
        <taxon>Neognathae</taxon>
        <taxon>Neoaves</taxon>
        <taxon>Telluraves</taxon>
        <taxon>Australaves</taxon>
        <taxon>Passeriformes</taxon>
        <taxon>Dendrocolaptidae</taxon>
        <taxon>Xiphorhynchus</taxon>
    </lineage>
</organism>
<keyword evidence="7" id="KW-0645">Protease</keyword>
<dbReference type="InterPro" id="IPR026280">
    <property type="entry name" value="Tissue_plasm_act"/>
</dbReference>
<dbReference type="InterPro" id="IPR013806">
    <property type="entry name" value="Kringle-like"/>
</dbReference>
<feature type="domain" description="Kringle" evidence="19">
    <location>
        <begin position="176"/>
        <end position="258"/>
    </location>
</feature>
<evidence type="ECO:0000313" key="21">
    <source>
        <dbReference type="EMBL" id="NXU83203.1"/>
    </source>
</evidence>
<dbReference type="GO" id="GO:0031639">
    <property type="term" value="P:plasminogen activation"/>
    <property type="evidence" value="ECO:0007669"/>
    <property type="project" value="InterPro"/>
</dbReference>
<dbReference type="PROSITE" id="PS00021">
    <property type="entry name" value="KRINGLE_1"/>
    <property type="match status" value="2"/>
</dbReference>
<comment type="similarity">
    <text evidence="14">Belongs to the peptidase S1 family. CLIP subfamily.</text>
</comment>
<evidence type="ECO:0000256" key="7">
    <source>
        <dbReference type="ARBA" id="ARBA00022670"/>
    </source>
</evidence>
<feature type="disulfide bond" evidence="15 16">
    <location>
        <begin position="71"/>
        <end position="80"/>
    </location>
</feature>
<feature type="disulfide bond" evidence="15">
    <location>
        <begin position="416"/>
        <end position="432"/>
    </location>
</feature>
<dbReference type="Proteomes" id="UP000551443">
    <property type="component" value="Unassembled WGS sequence"/>
</dbReference>
<keyword evidence="9" id="KW-0378">Hydrolase</keyword>
<gene>
    <name evidence="21" type="primary">Plat</name>
    <name evidence="21" type="ORF">XIPELE_R11357</name>
</gene>
<dbReference type="Gene3D" id="2.40.10.10">
    <property type="entry name" value="Trypsin-like serine proteases"/>
    <property type="match status" value="2"/>
</dbReference>
<evidence type="ECO:0000256" key="16">
    <source>
        <dbReference type="PROSITE-ProRule" id="PRU00076"/>
    </source>
</evidence>
<feature type="disulfide bond" evidence="15">
    <location>
        <begin position="109"/>
        <end position="151"/>
    </location>
</feature>
<dbReference type="SMART" id="SM00130">
    <property type="entry name" value="KR"/>
    <property type="match status" value="2"/>
</dbReference>
<comment type="subcellular location">
    <subcellularLocation>
        <location evidence="2">Secreted</location>
    </subcellularLocation>
</comment>
<dbReference type="GO" id="GO:0005615">
    <property type="term" value="C:extracellular space"/>
    <property type="evidence" value="ECO:0007669"/>
    <property type="project" value="TreeGrafter"/>
</dbReference>
<keyword evidence="8" id="KW-0732">Signal</keyword>
<feature type="disulfide bond" evidence="15">
    <location>
        <begin position="443"/>
        <end position="471"/>
    </location>
</feature>
<evidence type="ECO:0000259" key="19">
    <source>
        <dbReference type="PROSITE" id="PS50070"/>
    </source>
</evidence>
<dbReference type="PROSITE" id="PS50026">
    <property type="entry name" value="EGF_3"/>
    <property type="match status" value="1"/>
</dbReference>
<comment type="caution">
    <text evidence="16">Lacks conserved residue(s) required for the propagation of feature annotation.</text>
</comment>
<dbReference type="Pfam" id="PF00051">
    <property type="entry name" value="Kringle"/>
    <property type="match status" value="2"/>
</dbReference>
<dbReference type="CDD" id="cd00108">
    <property type="entry name" value="KR"/>
    <property type="match status" value="2"/>
</dbReference>
<dbReference type="FunFam" id="2.10.25.10:FF:000695">
    <property type="entry name" value="Plasminogen activator"/>
    <property type="match status" value="1"/>
</dbReference>
<dbReference type="EMBL" id="VZUH01000515">
    <property type="protein sequence ID" value="NXU83203.1"/>
    <property type="molecule type" value="Genomic_DNA"/>
</dbReference>
<dbReference type="InterPro" id="IPR009003">
    <property type="entry name" value="Peptidase_S1_PA"/>
</dbReference>
<dbReference type="Pfam" id="PF00089">
    <property type="entry name" value="Trypsin"/>
    <property type="match status" value="1"/>
</dbReference>
<feature type="disulfide bond" evidence="15">
    <location>
        <begin position="51"/>
        <end position="69"/>
    </location>
</feature>
<dbReference type="EC" id="3.4.21.68" evidence="3"/>
<dbReference type="InterPro" id="IPR033116">
    <property type="entry name" value="TRYPSIN_SER"/>
</dbReference>
<dbReference type="CDD" id="cd00054">
    <property type="entry name" value="EGF_CA"/>
    <property type="match status" value="1"/>
</dbReference>
<protein>
    <recommendedName>
        <fullName evidence="3">t-plasminogen activator</fullName>
        <ecNumber evidence="3">3.4.21.68</ecNumber>
    </recommendedName>
</protein>
<feature type="domain" description="Peptidase S1" evidence="20">
    <location>
        <begin position="222"/>
        <end position="495"/>
    </location>
</feature>
<evidence type="ECO:0000256" key="6">
    <source>
        <dbReference type="ARBA" id="ARBA00022572"/>
    </source>
</evidence>
<dbReference type="Gene3D" id="2.40.20.10">
    <property type="entry name" value="Plasminogen Kringle 4"/>
    <property type="match status" value="2"/>
</dbReference>
<feature type="domain" description="EGF-like" evidence="18">
    <location>
        <begin position="42"/>
        <end position="81"/>
    </location>
</feature>
<keyword evidence="11 15" id="KW-1015">Disulfide bond</keyword>
<name>A0A7L3NWB9_9DEND</name>
<dbReference type="PRINTS" id="PR00018">
    <property type="entry name" value="KRINGLE"/>
</dbReference>
<dbReference type="GO" id="GO:0048008">
    <property type="term" value="P:platelet-derived growth factor receptor signaling pathway"/>
    <property type="evidence" value="ECO:0007669"/>
    <property type="project" value="TreeGrafter"/>
</dbReference>
<feature type="disulfide bond" evidence="15">
    <location>
        <begin position="46"/>
        <end position="57"/>
    </location>
</feature>
<dbReference type="SUPFAM" id="SSF57603">
    <property type="entry name" value="FnI-like domain"/>
    <property type="match status" value="1"/>
</dbReference>
<dbReference type="InterPro" id="IPR018056">
    <property type="entry name" value="Kringle_CS"/>
</dbReference>
<feature type="domain" description="Kringle" evidence="19">
    <location>
        <begin position="87"/>
        <end position="169"/>
    </location>
</feature>
<comment type="caution">
    <text evidence="21">The sequence shown here is derived from an EMBL/GenBank/DDBJ whole genome shotgun (WGS) entry which is preliminary data.</text>
</comment>
<keyword evidence="22" id="KW-1185">Reference proteome</keyword>
<dbReference type="PANTHER" id="PTHR24264:SF42">
    <property type="entry name" value="TISSUE-TYPE PLASMINOGEN ACTIVATOR"/>
    <property type="match status" value="1"/>
</dbReference>
<comment type="catalytic activity">
    <reaction evidence="1">
        <text>Specific cleavage of Arg-|-Val bond in plasminogen to form plasmin.</text>
        <dbReference type="EC" id="3.4.21.68"/>
    </reaction>
</comment>
<evidence type="ECO:0000256" key="14">
    <source>
        <dbReference type="ARBA" id="ARBA00024195"/>
    </source>
</evidence>
<dbReference type="SUPFAM" id="SSF50494">
    <property type="entry name" value="Trypsin-like serine proteases"/>
    <property type="match status" value="1"/>
</dbReference>
<dbReference type="Gene3D" id="2.10.25.10">
    <property type="entry name" value="Laminin"/>
    <property type="match status" value="1"/>
</dbReference>
<evidence type="ECO:0000256" key="2">
    <source>
        <dbReference type="ARBA" id="ARBA00004613"/>
    </source>
</evidence>
<feature type="disulfide bond" evidence="15">
    <location>
        <begin position="3"/>
        <end position="31"/>
    </location>
</feature>
<evidence type="ECO:0000256" key="3">
    <source>
        <dbReference type="ARBA" id="ARBA00013193"/>
    </source>
</evidence>
<feature type="disulfide bond" evidence="15">
    <location>
        <begin position="140"/>
        <end position="164"/>
    </location>
</feature>
<evidence type="ECO:0000259" key="20">
    <source>
        <dbReference type="PROSITE" id="PS50240"/>
    </source>
</evidence>
<feature type="disulfide bond" evidence="15">
    <location>
        <begin position="198"/>
        <end position="240"/>
    </location>
</feature>
<keyword evidence="6 17" id="KW-0420">Kringle</keyword>
<evidence type="ECO:0000256" key="10">
    <source>
        <dbReference type="ARBA" id="ARBA00022825"/>
    </source>
</evidence>
<dbReference type="InterPro" id="IPR038178">
    <property type="entry name" value="Kringle_sf"/>
</dbReference>
<dbReference type="InterPro" id="IPR000083">
    <property type="entry name" value="Fibronectin_type1"/>
</dbReference>
<dbReference type="CDD" id="cd00190">
    <property type="entry name" value="Tryp_SPc"/>
    <property type="match status" value="1"/>
</dbReference>
<dbReference type="FunFam" id="2.40.10.10:FF:000002">
    <property type="entry name" value="Transmembrane protease serine"/>
    <property type="match status" value="1"/>
</dbReference>
<evidence type="ECO:0000256" key="5">
    <source>
        <dbReference type="ARBA" id="ARBA00022536"/>
    </source>
</evidence>
<evidence type="ECO:0000256" key="17">
    <source>
        <dbReference type="PROSITE-ProRule" id="PRU00121"/>
    </source>
</evidence>
<evidence type="ECO:0000259" key="18">
    <source>
        <dbReference type="PROSITE" id="PS50026"/>
    </source>
</evidence>
<keyword evidence="10" id="KW-0720">Serine protease</keyword>
<dbReference type="PROSITE" id="PS00022">
    <property type="entry name" value="EGF_1"/>
    <property type="match status" value="1"/>
</dbReference>
<keyword evidence="5 16" id="KW-0245">EGF-like domain</keyword>